<reference evidence="1 2" key="1">
    <citation type="submission" date="2019-03" db="EMBL/GenBank/DDBJ databases">
        <title>Genomic Encyclopedia of Type Strains, Phase IV (KMG-IV): sequencing the most valuable type-strain genomes for metagenomic binning, comparative biology and taxonomic classification.</title>
        <authorList>
            <person name="Goeker M."/>
        </authorList>
    </citation>
    <scope>NUCLEOTIDE SEQUENCE [LARGE SCALE GENOMIC DNA]</scope>
    <source>
        <strain evidence="1 2">DSM 21667</strain>
    </source>
</reference>
<dbReference type="Gene3D" id="2.120.10.30">
    <property type="entry name" value="TolB, C-terminal domain"/>
    <property type="match status" value="1"/>
</dbReference>
<comment type="caution">
    <text evidence="1">The sequence shown here is derived from an EMBL/GenBank/DDBJ whole genome shotgun (WGS) entry which is preliminary data.</text>
</comment>
<evidence type="ECO:0000313" key="1">
    <source>
        <dbReference type="EMBL" id="TDR46696.1"/>
    </source>
</evidence>
<dbReference type="AlphaFoldDB" id="A0A4V3DN17"/>
<sequence>MPCGTTSFRLGKGYVMKTFARITWYAQRVALAAPLGLVGVAHGQMPEPLVRPDIELVDVGEIQSVADQPHYGLLIAGTFTRVNGETRNGLARMVHGNTDPNWNPNPSWLGSVPLVPRRVRMSPDGGVFVSGDLVEIAGHGVDCIVKLKPDGQLDTAWTAPTTNCDFDPVFDREGWMYFIDSDHSVRRTRLDVGGSADPYWTHWPANGFAEPYKLMLEFGDSLYVASKTVRWNQTLIGKVPTTLNGYELWSREDQYDTVVAMQQSEYGVVYLAYAQGTIRKFDARNGSLSDAIMPNPALAGVRNMKLASSGFDEHLFVAASGGVRKFSTNGSDLASYPHAQRDFVNEMIPSGSSVLLAGKFSAVDGQESQSLLAIHGGGTPGPSATYEITGPGKIEEVVAQSNGGAIVRGSFIKADKLPRREIFRLTPEGIVDPGWSVQANDGINHVVIGSDSAVYIGGSFTNIVGGVFPLRFLAKLDAASGSPLSWWGPSLGLQYAPLDLAIDAQDRIYVAPPVQQANLGVRRVLVTPDGEPDQNWGPIHVSNMGGIDLVGDYLYLQSNQPNTIDIFRAELVAGTSGTSGWYFALQNGNSVPALNAIGADGVGKLLLGGRFEWYGSGDVRRNLLRLDSVGGVDESWLPQVNGGVNDIAVDAAGEIYIAGDFTTVGTQASNGLARLSPIDATPRADWMPAHGASSICVADAQRLFVVGDDWRNTFVALPLSVGGGGEVPAIERN</sequence>
<dbReference type="SUPFAM" id="SSF63829">
    <property type="entry name" value="Calcium-dependent phosphotriesterase"/>
    <property type="match status" value="2"/>
</dbReference>
<evidence type="ECO:0000313" key="2">
    <source>
        <dbReference type="Proteomes" id="UP000295293"/>
    </source>
</evidence>
<dbReference type="EMBL" id="SNZH01000003">
    <property type="protein sequence ID" value="TDR46696.1"/>
    <property type="molecule type" value="Genomic_DNA"/>
</dbReference>
<dbReference type="Gene3D" id="2.80.10.50">
    <property type="match status" value="1"/>
</dbReference>
<organism evidence="1 2">
    <name type="scientific">Tahibacter aquaticus</name>
    <dbReference type="NCBI Taxonomy" id="520092"/>
    <lineage>
        <taxon>Bacteria</taxon>
        <taxon>Pseudomonadati</taxon>
        <taxon>Pseudomonadota</taxon>
        <taxon>Gammaproteobacteria</taxon>
        <taxon>Lysobacterales</taxon>
        <taxon>Rhodanobacteraceae</taxon>
        <taxon>Tahibacter</taxon>
    </lineage>
</organism>
<accession>A0A4V3DN17</accession>
<protein>
    <submittedName>
        <fullName evidence="1">Beta-propeller uncharacterized protein DUF5122</fullName>
    </submittedName>
</protein>
<name>A0A4V3DN17_9GAMM</name>
<dbReference type="Proteomes" id="UP000295293">
    <property type="component" value="Unassembled WGS sequence"/>
</dbReference>
<gene>
    <name evidence="1" type="ORF">DFR29_103232</name>
</gene>
<proteinExistence type="predicted"/>
<dbReference type="Pfam" id="PF17164">
    <property type="entry name" value="DUF5122"/>
    <property type="match status" value="4"/>
</dbReference>
<dbReference type="InterPro" id="IPR013431">
    <property type="entry name" value="Delta_60_rpt"/>
</dbReference>
<keyword evidence="2" id="KW-1185">Reference proteome</keyword>
<dbReference type="InterPro" id="IPR011042">
    <property type="entry name" value="6-blade_b-propeller_TolB-like"/>
</dbReference>